<accession>A0ABN9UAC8</accession>
<feature type="compositionally biased region" description="Basic and acidic residues" evidence="1">
    <location>
        <begin position="1"/>
        <end position="26"/>
    </location>
</feature>
<dbReference type="EMBL" id="CAUYUJ010015617">
    <property type="protein sequence ID" value="CAK0856278.1"/>
    <property type="molecule type" value="Genomic_DNA"/>
</dbReference>
<comment type="caution">
    <text evidence="2">The sequence shown here is derived from an EMBL/GenBank/DDBJ whole genome shotgun (WGS) entry which is preliminary data.</text>
</comment>
<evidence type="ECO:0000256" key="1">
    <source>
        <dbReference type="SAM" id="MobiDB-lite"/>
    </source>
</evidence>
<proteinExistence type="predicted"/>
<sequence length="234" mass="26468">MTKRVDPRRPPCDCPGRGEGKGHVERNGTSGTAEERHRRRRHLPGCRTRMLDPSASRVQQMEPIPMQPSLSLSCGAARAPRPREDGERCAFSKGAPLFQKAIRAERAAAVVASSPHNCVHRLGLYESERWRKTEQRWDRRGREGSSEPRRRAAPAWSPWGGGRAACRAEACAAARQRAVDAAQYTRRDPASIYQLLHLLHRIQVGRRRPRRVVAKIEQCSHEHGRRQKGSPGWF</sequence>
<evidence type="ECO:0000313" key="2">
    <source>
        <dbReference type="EMBL" id="CAK0856278.1"/>
    </source>
</evidence>
<organism evidence="2 3">
    <name type="scientific">Prorocentrum cordatum</name>
    <dbReference type="NCBI Taxonomy" id="2364126"/>
    <lineage>
        <taxon>Eukaryota</taxon>
        <taxon>Sar</taxon>
        <taxon>Alveolata</taxon>
        <taxon>Dinophyceae</taxon>
        <taxon>Prorocentrales</taxon>
        <taxon>Prorocentraceae</taxon>
        <taxon>Prorocentrum</taxon>
    </lineage>
</organism>
<name>A0ABN9UAC8_9DINO</name>
<protein>
    <submittedName>
        <fullName evidence="2">Uncharacterized protein</fullName>
    </submittedName>
</protein>
<reference evidence="2" key="1">
    <citation type="submission" date="2023-10" db="EMBL/GenBank/DDBJ databases">
        <authorList>
            <person name="Chen Y."/>
            <person name="Shah S."/>
            <person name="Dougan E. K."/>
            <person name="Thang M."/>
            <person name="Chan C."/>
        </authorList>
    </citation>
    <scope>NUCLEOTIDE SEQUENCE [LARGE SCALE GENOMIC DNA]</scope>
</reference>
<keyword evidence="3" id="KW-1185">Reference proteome</keyword>
<gene>
    <name evidence="2" type="ORF">PCOR1329_LOCUS46707</name>
</gene>
<feature type="region of interest" description="Disordered" evidence="1">
    <location>
        <begin position="1"/>
        <end position="88"/>
    </location>
</feature>
<feature type="region of interest" description="Disordered" evidence="1">
    <location>
        <begin position="133"/>
        <end position="156"/>
    </location>
</feature>
<dbReference type="Proteomes" id="UP001189429">
    <property type="component" value="Unassembled WGS sequence"/>
</dbReference>
<evidence type="ECO:0000313" key="3">
    <source>
        <dbReference type="Proteomes" id="UP001189429"/>
    </source>
</evidence>
<feature type="compositionally biased region" description="Basic and acidic residues" evidence="1">
    <location>
        <begin position="133"/>
        <end position="150"/>
    </location>
</feature>